<dbReference type="InterPro" id="IPR019752">
    <property type="entry name" value="Pyrv/ketoisovalerate_OxRed_cat"/>
</dbReference>
<name>A0A7M1UPE7_9CREN</name>
<dbReference type="InterPro" id="IPR002869">
    <property type="entry name" value="Pyrv_flavodox_OxRed_cen"/>
</dbReference>
<protein>
    <submittedName>
        <fullName evidence="3">2-oxoacid:acceptor oxidoreductase family protein</fullName>
    </submittedName>
</protein>
<dbReference type="KEGG" id="tcs:IMZ38_05600"/>
<evidence type="ECO:0000313" key="4">
    <source>
        <dbReference type="Proteomes" id="UP000593766"/>
    </source>
</evidence>
<evidence type="ECO:0000256" key="1">
    <source>
        <dbReference type="ARBA" id="ARBA00023002"/>
    </source>
</evidence>
<dbReference type="Gene3D" id="3.40.920.10">
    <property type="entry name" value="Pyruvate-ferredoxin oxidoreductase, PFOR, domain III"/>
    <property type="match status" value="1"/>
</dbReference>
<dbReference type="PANTHER" id="PTHR42730">
    <property type="entry name" value="2-OXOGLUTARATE SYNTHASE SUBUNIT KORC"/>
    <property type="match status" value="1"/>
</dbReference>
<evidence type="ECO:0000313" key="3">
    <source>
        <dbReference type="EMBL" id="QOR94110.1"/>
    </source>
</evidence>
<sequence length="177" mass="19809">MKKEILVVGRGGQGVLLMGRIIGLAASKYANLYAVSTESYASETRGGESRAEVIVASDIGEIDYLKVQKPDIAVFMYPFRLDYYLKILRPETLVFIDNLVVPEEKFANYNLKSQPYSSIAESIGSQRVTNMVILGHMLKVTGLMEIKHVQEALKEIVPEKWLELNIKALEKGYSLPP</sequence>
<dbReference type="RefSeq" id="WP_193435914.1">
    <property type="nucleotide sequence ID" value="NZ_CP063144.1"/>
</dbReference>
<dbReference type="GeneID" id="59454872"/>
<keyword evidence="4" id="KW-1185">Reference proteome</keyword>
<accession>A0A7M1UPE7</accession>
<feature type="domain" description="Pyruvate/ketoisovalerate oxidoreductase catalytic" evidence="2">
    <location>
        <begin position="11"/>
        <end position="173"/>
    </location>
</feature>
<dbReference type="Proteomes" id="UP000593766">
    <property type="component" value="Chromosome"/>
</dbReference>
<keyword evidence="1" id="KW-0560">Oxidoreductase</keyword>
<dbReference type="EMBL" id="CP063144">
    <property type="protein sequence ID" value="QOR94110.1"/>
    <property type="molecule type" value="Genomic_DNA"/>
</dbReference>
<organism evidence="3 4">
    <name type="scientific">Thermosphaera chiliense</name>
    <dbReference type="NCBI Taxonomy" id="3402707"/>
    <lineage>
        <taxon>Archaea</taxon>
        <taxon>Thermoproteota</taxon>
        <taxon>Thermoprotei</taxon>
        <taxon>Desulfurococcales</taxon>
        <taxon>Desulfurococcaceae</taxon>
        <taxon>Thermosphaera</taxon>
    </lineage>
</organism>
<dbReference type="GO" id="GO:0016903">
    <property type="term" value="F:oxidoreductase activity, acting on the aldehyde or oxo group of donors"/>
    <property type="evidence" value="ECO:0007669"/>
    <property type="project" value="InterPro"/>
</dbReference>
<gene>
    <name evidence="3" type="ORF">IMZ38_05600</name>
</gene>
<evidence type="ECO:0000259" key="2">
    <source>
        <dbReference type="Pfam" id="PF01558"/>
    </source>
</evidence>
<dbReference type="OrthoDB" id="18183at2157"/>
<dbReference type="SUPFAM" id="SSF53323">
    <property type="entry name" value="Pyruvate-ferredoxin oxidoreductase, PFOR, domain III"/>
    <property type="match status" value="1"/>
</dbReference>
<dbReference type="InterPro" id="IPR052554">
    <property type="entry name" value="2-oxoglutarate_synth_KorC"/>
</dbReference>
<proteinExistence type="predicted"/>
<dbReference type="PANTHER" id="PTHR42730:SF1">
    <property type="entry name" value="2-OXOGLUTARATE SYNTHASE SUBUNIT KORC"/>
    <property type="match status" value="1"/>
</dbReference>
<dbReference type="AlphaFoldDB" id="A0A7M1UPE7"/>
<reference evidence="3 4" key="1">
    <citation type="submission" date="2020-10" db="EMBL/GenBank/DDBJ databases">
        <title>Complete genome sequence of Thermosphaera aggregans strain 3507.</title>
        <authorList>
            <person name="Zayulina K.S."/>
            <person name="Elcheninov A.G."/>
            <person name="Toshchakov S.V."/>
            <person name="Kublanov I.V."/>
            <person name="Kochetkova T.V."/>
        </authorList>
    </citation>
    <scope>NUCLEOTIDE SEQUENCE [LARGE SCALE GENOMIC DNA]</scope>
    <source>
        <strain evidence="3 4">3507</strain>
    </source>
</reference>
<dbReference type="Pfam" id="PF01558">
    <property type="entry name" value="POR"/>
    <property type="match status" value="1"/>
</dbReference>